<keyword evidence="2" id="KW-1185">Reference proteome</keyword>
<dbReference type="STRING" id="1579316.RC74_12075"/>
<sequence length="364" mass="41228">MTNKPTLLAYLNGMPDVESTYPVLARLHKRGKVRVRTLVYSKLLRKEKRLTRAFQAEGFMPEAASKWRMKVFYKKDIDAADAVLTIADPNWDPTNRKQRGTHIRNTSQQCIFLQHGAYQMGVNGPLPISPMTFYSQCLLLWEPLGNNRDLFAPESAGRVRAVGFTKKNVLPINTWGPDVSDWVLKHPTRLLVCQSFRWGGGRYSSDQIANFYNLMDEMLTKHPKVGIIIRSHRGKVRKNHRGHDEALAKKHPNVMFSHYYSGPLAKASIHDVIDLCDAMISPTSTTVLDCIYSGKPAAVFAEDVDVFANLQQISNAETFEKFIGSLADYDPVYDTIRTRFGALDHNLDRAAKVIEDHLFVTCKS</sequence>
<protein>
    <recommendedName>
        <fullName evidence="3">Glycosyltransferase</fullName>
    </recommendedName>
</protein>
<evidence type="ECO:0008006" key="3">
    <source>
        <dbReference type="Google" id="ProtNLM"/>
    </source>
</evidence>
<dbReference type="Proteomes" id="UP000070371">
    <property type="component" value="Chromosome"/>
</dbReference>
<proteinExistence type="predicted"/>
<dbReference type="KEGG" id="hat:RC74_12075"/>
<name>A0A126V0S9_9RHOB</name>
<dbReference type="Gene3D" id="3.40.50.12580">
    <property type="match status" value="1"/>
</dbReference>
<dbReference type="EMBL" id="CP014327">
    <property type="protein sequence ID" value="AML51904.1"/>
    <property type="molecule type" value="Genomic_DNA"/>
</dbReference>
<evidence type="ECO:0000313" key="2">
    <source>
        <dbReference type="Proteomes" id="UP000070371"/>
    </source>
</evidence>
<organism evidence="1 2">
    <name type="scientific">Falsihalocynthiibacter arcticus</name>
    <dbReference type="NCBI Taxonomy" id="1579316"/>
    <lineage>
        <taxon>Bacteria</taxon>
        <taxon>Pseudomonadati</taxon>
        <taxon>Pseudomonadota</taxon>
        <taxon>Alphaproteobacteria</taxon>
        <taxon>Rhodobacterales</taxon>
        <taxon>Roseobacteraceae</taxon>
        <taxon>Falsihalocynthiibacter</taxon>
    </lineage>
</organism>
<gene>
    <name evidence="1" type="ORF">RC74_12075</name>
</gene>
<evidence type="ECO:0000313" key="1">
    <source>
        <dbReference type="EMBL" id="AML51904.1"/>
    </source>
</evidence>
<accession>A0A126V0S9</accession>
<reference evidence="1 2" key="1">
    <citation type="submission" date="2016-02" db="EMBL/GenBank/DDBJ databases">
        <title>Complete genome sequence of Halocynthiibacter arcticus PAMC 20958t from arctic marine sediment.</title>
        <authorList>
            <person name="Lee Y.M."/>
            <person name="Baek K."/>
            <person name="Lee H.K."/>
            <person name="Shin S.C."/>
        </authorList>
    </citation>
    <scope>NUCLEOTIDE SEQUENCE [LARGE SCALE GENOMIC DNA]</scope>
    <source>
        <strain evidence="1">PAMC 20958</strain>
    </source>
</reference>
<dbReference type="InterPro" id="IPR043148">
    <property type="entry name" value="TagF_C"/>
</dbReference>
<dbReference type="AlphaFoldDB" id="A0A126V0S9"/>